<feature type="compositionally biased region" description="Low complexity" evidence="4">
    <location>
        <begin position="90"/>
        <end position="100"/>
    </location>
</feature>
<dbReference type="PANTHER" id="PTHR30061:SF50">
    <property type="entry name" value="MALTOSE_MALTODEXTRIN-BINDING PERIPLASMIC PROTEIN"/>
    <property type="match status" value="1"/>
</dbReference>
<dbReference type="PANTHER" id="PTHR30061">
    <property type="entry name" value="MALTOSE-BINDING PERIPLASMIC PROTEIN"/>
    <property type="match status" value="1"/>
</dbReference>
<feature type="region of interest" description="Disordered" evidence="4">
    <location>
        <begin position="84"/>
        <end position="122"/>
    </location>
</feature>
<evidence type="ECO:0000256" key="3">
    <source>
        <dbReference type="ARBA" id="ARBA00022729"/>
    </source>
</evidence>
<dbReference type="EMBL" id="AP023368">
    <property type="protein sequence ID" value="BCJ98818.1"/>
    <property type="molecule type" value="Genomic_DNA"/>
</dbReference>
<keyword evidence="7" id="KW-1185">Reference proteome</keyword>
<reference evidence="6 7" key="1">
    <citation type="submission" date="2020-08" db="EMBL/GenBank/DDBJ databases">
        <title>Draft genome sequencing of an Anaerocolumna strain isolated from anoxic soil subjected to BSD treatment.</title>
        <authorList>
            <person name="Uek A."/>
            <person name="Tonouchi A."/>
        </authorList>
    </citation>
    <scope>NUCLEOTIDE SEQUENCE [LARGE SCALE GENOMIC DNA]</scope>
    <source>
        <strain evidence="6 7">CTTW</strain>
    </source>
</reference>
<accession>A0A7I8DK13</accession>
<evidence type="ECO:0000256" key="5">
    <source>
        <dbReference type="SAM" id="Phobius"/>
    </source>
</evidence>
<evidence type="ECO:0000256" key="2">
    <source>
        <dbReference type="ARBA" id="ARBA00022448"/>
    </source>
</evidence>
<keyword evidence="5" id="KW-1133">Transmembrane helix</keyword>
<dbReference type="GO" id="GO:0055052">
    <property type="term" value="C:ATP-binding cassette (ABC) transporter complex, substrate-binding subunit-containing"/>
    <property type="evidence" value="ECO:0007669"/>
    <property type="project" value="TreeGrafter"/>
</dbReference>
<evidence type="ECO:0000256" key="4">
    <source>
        <dbReference type="SAM" id="MobiDB-lite"/>
    </source>
</evidence>
<keyword evidence="3" id="KW-0732">Signal</keyword>
<keyword evidence="2" id="KW-0813">Transport</keyword>
<keyword evidence="5" id="KW-0472">Membrane</keyword>
<dbReference type="RefSeq" id="WP_185259123.1">
    <property type="nucleotide sequence ID" value="NZ_AP023368.1"/>
</dbReference>
<dbReference type="Proteomes" id="UP000515703">
    <property type="component" value="Chromosome"/>
</dbReference>
<keyword evidence="5" id="KW-0812">Transmembrane</keyword>
<dbReference type="GO" id="GO:1901982">
    <property type="term" value="F:maltose binding"/>
    <property type="evidence" value="ECO:0007669"/>
    <property type="project" value="TreeGrafter"/>
</dbReference>
<dbReference type="KEGG" id="acht:bsdcttw_18590"/>
<dbReference type="CDD" id="cd13586">
    <property type="entry name" value="PBP2_Maltose_binding_like"/>
    <property type="match status" value="1"/>
</dbReference>
<evidence type="ECO:0000313" key="6">
    <source>
        <dbReference type="EMBL" id="BCJ98818.1"/>
    </source>
</evidence>
<sequence>MIERLKENRNDRKDATKGFFQPGLNVAVLQRTIPKTAVAMGLIMRKILALILIVTLMAMLGGCKRELPPEDNLVNKASADANTEVKAADSDTTNANTTDSGSVDTKTSDNGGAEETPSLTPEEGAKLLFWTGDLEFGKAVAAKFQEKYKVPVSVEEVGLGAIDKISLSGPAGTGADVFMSPHDSFQHGLAAGLFLPMEDSVAAELKERVNEVGIKTVTSEGKIYGVPVSLETSCLFYNKDIVGEQPARTLEEIMDKAKSFNNTDKNQFYFLSTIGDGYKIYPFLSAEGFSLFGKEGKDNDNPGFDSDEFEGGLELIKELHDIMPVSSTDLGNVSFLRSQFEEGKVAYEISGPWDIKEFKDSGVNFGVSSLPTYKGKTMTPFAGVQNAHVSAFSKYPKAAQLLAEFLVSDEGAQLLYEKANKITTLKNVSNIKGISTDEYIKPFVEQFANSYPMPSVQRISFYWTISAGTCQAVFDGTLTPKEGREKAVSDWKTMLTTE</sequence>
<gene>
    <name evidence="6" type="primary">cycB</name>
    <name evidence="6" type="ORF">bsdcttw_18590</name>
</gene>
<name>A0A7I8DK13_9FIRM</name>
<dbReference type="SUPFAM" id="SSF53850">
    <property type="entry name" value="Periplasmic binding protein-like II"/>
    <property type="match status" value="1"/>
</dbReference>
<dbReference type="InterPro" id="IPR006059">
    <property type="entry name" value="SBP"/>
</dbReference>
<dbReference type="AlphaFoldDB" id="A0A7I8DK13"/>
<dbReference type="Pfam" id="PF13416">
    <property type="entry name" value="SBP_bac_8"/>
    <property type="match status" value="1"/>
</dbReference>
<evidence type="ECO:0000256" key="1">
    <source>
        <dbReference type="ARBA" id="ARBA00008520"/>
    </source>
</evidence>
<feature type="transmembrane region" description="Helical" evidence="5">
    <location>
        <begin position="43"/>
        <end position="62"/>
    </location>
</feature>
<evidence type="ECO:0000313" key="7">
    <source>
        <dbReference type="Proteomes" id="UP000515703"/>
    </source>
</evidence>
<organism evidence="6 7">
    <name type="scientific">Anaerocolumna chitinilytica</name>
    <dbReference type="NCBI Taxonomy" id="1727145"/>
    <lineage>
        <taxon>Bacteria</taxon>
        <taxon>Bacillati</taxon>
        <taxon>Bacillota</taxon>
        <taxon>Clostridia</taxon>
        <taxon>Lachnospirales</taxon>
        <taxon>Lachnospiraceae</taxon>
        <taxon>Anaerocolumna</taxon>
    </lineage>
</organism>
<dbReference type="Gene3D" id="3.40.190.10">
    <property type="entry name" value="Periplasmic binding protein-like II"/>
    <property type="match status" value="2"/>
</dbReference>
<comment type="similarity">
    <text evidence="1">Belongs to the bacterial solute-binding protein 1 family.</text>
</comment>
<proteinExistence type="inferred from homology"/>
<reference evidence="6 7" key="2">
    <citation type="submission" date="2020-08" db="EMBL/GenBank/DDBJ databases">
        <authorList>
            <person name="Ueki A."/>
            <person name="Tonouchi A."/>
        </authorList>
    </citation>
    <scope>NUCLEOTIDE SEQUENCE [LARGE SCALE GENOMIC DNA]</scope>
    <source>
        <strain evidence="6 7">CTTW</strain>
    </source>
</reference>
<dbReference type="GO" id="GO:0015768">
    <property type="term" value="P:maltose transport"/>
    <property type="evidence" value="ECO:0007669"/>
    <property type="project" value="TreeGrafter"/>
</dbReference>
<feature type="compositionally biased region" description="Polar residues" evidence="4">
    <location>
        <begin position="101"/>
        <end position="110"/>
    </location>
</feature>
<protein>
    <submittedName>
        <fullName evidence="6">Cyclodextrin-binding protein</fullName>
    </submittedName>
</protein>
<dbReference type="GO" id="GO:0042956">
    <property type="term" value="P:maltodextrin transmembrane transport"/>
    <property type="evidence" value="ECO:0007669"/>
    <property type="project" value="TreeGrafter"/>
</dbReference>